<dbReference type="Pfam" id="PF06333">
    <property type="entry name" value="Med13_C"/>
    <property type="match status" value="1"/>
</dbReference>
<evidence type="ECO:0000256" key="9">
    <source>
        <dbReference type="ARBA" id="ARBA00032008"/>
    </source>
</evidence>
<keyword evidence="4 10" id="KW-0678">Repressor</keyword>
<dbReference type="GO" id="GO:0045944">
    <property type="term" value="P:positive regulation of transcription by RNA polymerase II"/>
    <property type="evidence" value="ECO:0007669"/>
    <property type="project" value="TreeGrafter"/>
</dbReference>
<accession>A0A165IJT8</accession>
<sequence length="1685" mass="182990">MAARPHSMAQDTIGTSVLAQCPPTVSLASPILGSIISLPDNPLIAYSVFTSASSQPLRDPLNLIELARRKILSQNAKRHFLDSLLPSVHITKDVSALYVFAFGSTDRTSEAHAALNALQFDGLASTGPTNFTPSAIYPCSAKCADQLTPCTECLTHVPRNLSSASSSAILFPRKPLRLPLHYLLNAIRLRLIDDIATESMLKPRSRRATRLRDGFLLGPSPSASESEWGAGWEHRARGRPLIHAHLDVQLAQTRIVIHPILRPTFYLPLQCPLSVPSGTPITILPHGVPAYYLNTYTGPTSALTTQFEEALLGFGAGDWKGALDMKMQQNGVGASQVDRKVMYVIAWLAVQNKQGEDKGTPIIWPIRLCLAYHPNSPSIHARTPLPYEPELPAQLQASPPPPSVTIPPTLVASAANVATPSSMPESEQLVSPILRRPQMHTYTVSPASESLQAFRNLTLATRPYLRDVQRVAVGASAYVDSVSKERERERERLKRERESAGLRARGPGNNVSISTSVSIPPESTPTIPEVLPLARPVTPVPSVAERLEEPQQPPHEPAEETEEAAPPSSEDSSINSLFSPPADASPSPPIEDEEEEKTGDVQPNNPAEAQMDVDLTEPLVGPSPTEPPANVDRDIVPPLDTFADFDNSWQAGTNDFMDVDMSSYDMEGYNIGMNMGTRGGGAFDIDMDDGFGVFTDDDFNFFDAPAAQSHTPIVSRSSTFNDQGMKVEGLIPASGAMQLGFSPQRMGESVHLSGPGPPSVETTQPSPWPHHAAGEGLTPNLDELLPAPELLAPSPTKTSTTQSAPATPTVQILDQHGVHASHKVSPYALGPSDFDPIPFAPSHKLADSKYLFGKFALPSPPDSEDRLEQVYFPSSAPSVMSGWKYKYNLATDPRIGVVRKLIGIKRKGLEHGVREVHSSPSWAREYEEWESWAPSPTLENSRSDIDSDEDDGWMDDDDATAYSRPSTPPPSYLPLGPTLLQTQFHHARLLPLCAPLRPPGSAGSNIGSSAVPISVPTPVSPAAIMGASSERAKSLEAAAKMLVKEIVENAVWADAWRVNLSASGTSVRTATDVWQADVKGVMSLLDGTGAMQSPISLRALSHPGHSIPVDVSDRTAFCLLEPPMLNVEKSNAVIQVMPSALRFWEKLGLGPRAGKKDVTAYVFFEASGDEREDEVCRWLAKVSATYAARNYGIHMPGSTNNPSKPGLVPVRFEELKKSLANYVATLPRHPGTYLVFYIITPPSVMALRSTVLRNFFTAVKRANKAHPDTDVLYHFAPETLIADEYGDPRLLHRGLEAFVADVYDRILQPVERSMSRRLFAHSMRIRTSLHAPAFALARPTSASSARNTEHVPHVTFAFESRPSSLDVVDRHTMLHAAYTLTPCGRWLVAACVDERGEESAVEAWLVPEESVEAFVVNQVWSFARSFAARANVEWKLVVARMGVIGMNEVDAWIDHLENVVSTSADIPALHVTLLTVDYEQPWSFLAPSRGPLTKSKSPPGSVSARLSPRTQSGAVMIDTSSTTYALFPSTAADPTLCLSSHSASSAGVLNRGAADLSFVPDCEGDELLQRHVYARVPSMSSLIHVPARTDHTTISMVNVYQLHIACSPKSSFRRPSHASVESQKEDGETTTGEEEQTLRDVMHNFHALATLARARWGSRDCHGLPLHLVALEAMSMALSGEPVES</sequence>
<dbReference type="InterPro" id="IPR051139">
    <property type="entry name" value="Mediator_complx_sub13"/>
</dbReference>
<name>A0A165IJT8_9APHY</name>
<evidence type="ECO:0000313" key="14">
    <source>
        <dbReference type="EMBL" id="KZT13177.1"/>
    </source>
</evidence>
<feature type="region of interest" description="Disordered" evidence="11">
    <location>
        <begin position="746"/>
        <end position="782"/>
    </location>
</feature>
<dbReference type="GO" id="GO:0003713">
    <property type="term" value="F:transcription coactivator activity"/>
    <property type="evidence" value="ECO:0007669"/>
    <property type="project" value="TreeGrafter"/>
</dbReference>
<keyword evidence="5 10" id="KW-0805">Transcription regulation</keyword>
<evidence type="ECO:0000313" key="15">
    <source>
        <dbReference type="Proteomes" id="UP000076871"/>
    </source>
</evidence>
<dbReference type="InterPro" id="IPR009401">
    <property type="entry name" value="Med13_C"/>
</dbReference>
<dbReference type="EMBL" id="KV427605">
    <property type="protein sequence ID" value="KZT13177.1"/>
    <property type="molecule type" value="Genomic_DNA"/>
</dbReference>
<dbReference type="GO" id="GO:0016592">
    <property type="term" value="C:mediator complex"/>
    <property type="evidence" value="ECO:0007669"/>
    <property type="project" value="InterPro"/>
</dbReference>
<feature type="region of interest" description="Disordered" evidence="11">
    <location>
        <begin position="933"/>
        <end position="975"/>
    </location>
</feature>
<dbReference type="RefSeq" id="XP_040770687.1">
    <property type="nucleotide sequence ID" value="XM_040907643.1"/>
</dbReference>
<feature type="compositionally biased region" description="Acidic residues" evidence="11">
    <location>
        <begin position="946"/>
        <end position="959"/>
    </location>
</feature>
<protein>
    <recommendedName>
        <fullName evidence="3 10">Mediator of RNA polymerase II transcription subunit 13</fullName>
    </recommendedName>
    <alternativeName>
        <fullName evidence="9 10">Mediator complex subunit 13</fullName>
    </alternativeName>
</protein>
<dbReference type="Pfam" id="PF11597">
    <property type="entry name" value="Med13_N"/>
    <property type="match status" value="1"/>
</dbReference>
<feature type="compositionally biased region" description="Basic and acidic residues" evidence="11">
    <location>
        <begin position="482"/>
        <end position="500"/>
    </location>
</feature>
<feature type="compositionally biased region" description="Polar residues" evidence="11">
    <location>
        <begin position="509"/>
        <end position="518"/>
    </location>
</feature>
<comment type="similarity">
    <text evidence="2 10">Belongs to the Mediator complex subunit 13 family.</text>
</comment>
<dbReference type="PANTHER" id="PTHR48249:SF3">
    <property type="entry name" value="MEDIATOR OF RNA POLYMERASE II TRANSCRIPTION SUBUNIT 13"/>
    <property type="match status" value="1"/>
</dbReference>
<organism evidence="14 15">
    <name type="scientific">Laetiporus sulphureus 93-53</name>
    <dbReference type="NCBI Taxonomy" id="1314785"/>
    <lineage>
        <taxon>Eukaryota</taxon>
        <taxon>Fungi</taxon>
        <taxon>Dikarya</taxon>
        <taxon>Basidiomycota</taxon>
        <taxon>Agaricomycotina</taxon>
        <taxon>Agaricomycetes</taxon>
        <taxon>Polyporales</taxon>
        <taxon>Laetiporus</taxon>
    </lineage>
</organism>
<evidence type="ECO:0000256" key="2">
    <source>
        <dbReference type="ARBA" id="ARBA00009354"/>
    </source>
</evidence>
<feature type="domain" description="Mediator complex subunit Med13 N-terminal" evidence="13">
    <location>
        <begin position="27"/>
        <end position="374"/>
    </location>
</feature>
<comment type="subcellular location">
    <subcellularLocation>
        <location evidence="1 10">Nucleus</location>
    </subcellularLocation>
</comment>
<evidence type="ECO:0000256" key="5">
    <source>
        <dbReference type="ARBA" id="ARBA00023015"/>
    </source>
</evidence>
<keyword evidence="7 10" id="KW-0804">Transcription</keyword>
<evidence type="ECO:0000256" key="1">
    <source>
        <dbReference type="ARBA" id="ARBA00004123"/>
    </source>
</evidence>
<dbReference type="STRING" id="1314785.A0A165IJT8"/>
<proteinExistence type="inferred from homology"/>
<dbReference type="Proteomes" id="UP000076871">
    <property type="component" value="Unassembled WGS sequence"/>
</dbReference>
<evidence type="ECO:0000256" key="3">
    <source>
        <dbReference type="ARBA" id="ARBA00019618"/>
    </source>
</evidence>
<feature type="region of interest" description="Disordered" evidence="11">
    <location>
        <begin position="481"/>
        <end position="607"/>
    </location>
</feature>
<evidence type="ECO:0000256" key="10">
    <source>
        <dbReference type="RuleBase" id="RU364134"/>
    </source>
</evidence>
<evidence type="ECO:0000256" key="4">
    <source>
        <dbReference type="ARBA" id="ARBA00022491"/>
    </source>
</evidence>
<evidence type="ECO:0000259" key="13">
    <source>
        <dbReference type="Pfam" id="PF11597"/>
    </source>
</evidence>
<feature type="region of interest" description="Disordered" evidence="11">
    <location>
        <begin position="1489"/>
        <end position="1508"/>
    </location>
</feature>
<gene>
    <name evidence="14" type="ORF">LAESUDRAFT_719502</name>
</gene>
<dbReference type="InParanoid" id="A0A165IJT8"/>
<comment type="function">
    <text evidence="10">Component of the SRB8-11 complex. The SRB8-11 complex is a regulatory module of the Mediator complex which is itself involved in regulation of basal and activated RNA polymerase II-dependent transcription. The SRB8-11 complex may be involved in the transcriptional repression of a subset of genes regulated by Mediator. It may inhibit the association of the Mediator complex with RNA polymerase II to form the holoenzyme complex.</text>
</comment>
<feature type="region of interest" description="Disordered" evidence="11">
    <location>
        <begin position="1610"/>
        <end position="1636"/>
    </location>
</feature>
<evidence type="ECO:0000256" key="11">
    <source>
        <dbReference type="SAM" id="MobiDB-lite"/>
    </source>
</evidence>
<dbReference type="InterPro" id="IPR021643">
    <property type="entry name" value="Mediator_Med13_N"/>
</dbReference>
<dbReference type="PANTHER" id="PTHR48249">
    <property type="entry name" value="MEDIATOR OF RNA POLYMERASE II TRANSCRIPTION SUBUNIT 13"/>
    <property type="match status" value="1"/>
</dbReference>
<evidence type="ECO:0000259" key="12">
    <source>
        <dbReference type="Pfam" id="PF06333"/>
    </source>
</evidence>
<evidence type="ECO:0000256" key="8">
    <source>
        <dbReference type="ARBA" id="ARBA00023242"/>
    </source>
</evidence>
<feature type="domain" description="Mediator complex subunit Med13 C-terminal" evidence="12">
    <location>
        <begin position="1353"/>
        <end position="1671"/>
    </location>
</feature>
<comment type="subunit">
    <text evidence="10">Component of the SRB8-11 complex, which itself associates with the Mediator complex.</text>
</comment>
<reference evidence="14 15" key="1">
    <citation type="journal article" date="2016" name="Mol. Biol. Evol.">
        <title>Comparative Genomics of Early-Diverging Mushroom-Forming Fungi Provides Insights into the Origins of Lignocellulose Decay Capabilities.</title>
        <authorList>
            <person name="Nagy L.G."/>
            <person name="Riley R."/>
            <person name="Tritt A."/>
            <person name="Adam C."/>
            <person name="Daum C."/>
            <person name="Floudas D."/>
            <person name="Sun H."/>
            <person name="Yadav J.S."/>
            <person name="Pangilinan J."/>
            <person name="Larsson K.H."/>
            <person name="Matsuura K."/>
            <person name="Barry K."/>
            <person name="Labutti K."/>
            <person name="Kuo R."/>
            <person name="Ohm R.A."/>
            <person name="Bhattacharya S.S."/>
            <person name="Shirouzu T."/>
            <person name="Yoshinaga Y."/>
            <person name="Martin F.M."/>
            <person name="Grigoriev I.V."/>
            <person name="Hibbett D.S."/>
        </authorList>
    </citation>
    <scope>NUCLEOTIDE SEQUENCE [LARGE SCALE GENOMIC DNA]</scope>
    <source>
        <strain evidence="14 15">93-53</strain>
    </source>
</reference>
<dbReference type="GeneID" id="63824672"/>
<evidence type="ECO:0000256" key="6">
    <source>
        <dbReference type="ARBA" id="ARBA00023159"/>
    </source>
</evidence>
<keyword evidence="15" id="KW-1185">Reference proteome</keyword>
<evidence type="ECO:0000256" key="7">
    <source>
        <dbReference type="ARBA" id="ARBA00023163"/>
    </source>
</evidence>
<keyword evidence="8 10" id="KW-0539">Nucleus</keyword>
<dbReference type="OrthoDB" id="103819at2759"/>
<keyword evidence="6 10" id="KW-0010">Activator</keyword>